<dbReference type="SUPFAM" id="SSF81383">
    <property type="entry name" value="F-box domain"/>
    <property type="match status" value="1"/>
</dbReference>
<dbReference type="Pfam" id="PF19270">
    <property type="entry name" value="FBO_C"/>
    <property type="match status" value="1"/>
</dbReference>
<evidence type="ECO:0000256" key="7">
    <source>
        <dbReference type="SAM" id="MobiDB-lite"/>
    </source>
</evidence>
<gene>
    <name evidence="9" type="ORF">OBBRIDRAFT_837296</name>
</gene>
<evidence type="ECO:0000313" key="10">
    <source>
        <dbReference type="Proteomes" id="UP000250043"/>
    </source>
</evidence>
<dbReference type="Proteomes" id="UP000250043">
    <property type="component" value="Unassembled WGS sequence"/>
</dbReference>
<dbReference type="InterPro" id="IPR045464">
    <property type="entry name" value="Hrt3/FBXO9_C"/>
</dbReference>
<dbReference type="GO" id="GO:0031146">
    <property type="term" value="P:SCF-dependent proteasomal ubiquitin-dependent protein catabolic process"/>
    <property type="evidence" value="ECO:0007669"/>
    <property type="project" value="TreeGrafter"/>
</dbReference>
<accession>A0A8E2ANL8</accession>
<feature type="region of interest" description="Disordered" evidence="7">
    <location>
        <begin position="51"/>
        <end position="74"/>
    </location>
</feature>
<evidence type="ECO:0000256" key="1">
    <source>
        <dbReference type="ARBA" id="ARBA00004496"/>
    </source>
</evidence>
<dbReference type="GO" id="GO:0019005">
    <property type="term" value="C:SCF ubiquitin ligase complex"/>
    <property type="evidence" value="ECO:0007669"/>
    <property type="project" value="TreeGrafter"/>
</dbReference>
<comment type="pathway">
    <text evidence="2">Protein modification; protein ubiquitination.</text>
</comment>
<keyword evidence="6" id="KW-0802">TPR repeat</keyword>
<dbReference type="EMBL" id="KV722482">
    <property type="protein sequence ID" value="OCH87518.1"/>
    <property type="molecule type" value="Genomic_DNA"/>
</dbReference>
<keyword evidence="5" id="KW-0833">Ubl conjugation pathway</keyword>
<dbReference type="OrthoDB" id="2117972at2759"/>
<evidence type="ECO:0000256" key="4">
    <source>
        <dbReference type="ARBA" id="ARBA00022490"/>
    </source>
</evidence>
<dbReference type="InterPro" id="IPR036047">
    <property type="entry name" value="F-box-like_dom_sf"/>
</dbReference>
<evidence type="ECO:0000256" key="2">
    <source>
        <dbReference type="ARBA" id="ARBA00004906"/>
    </source>
</evidence>
<organism evidence="9 10">
    <name type="scientific">Obba rivulosa</name>
    <dbReference type="NCBI Taxonomy" id="1052685"/>
    <lineage>
        <taxon>Eukaryota</taxon>
        <taxon>Fungi</taxon>
        <taxon>Dikarya</taxon>
        <taxon>Basidiomycota</taxon>
        <taxon>Agaricomycotina</taxon>
        <taxon>Agaricomycetes</taxon>
        <taxon>Polyporales</taxon>
        <taxon>Gelatoporiaceae</taxon>
        <taxon>Obba</taxon>
    </lineage>
</organism>
<comment type="subcellular location">
    <subcellularLocation>
        <location evidence="1">Cytoplasm</location>
    </subcellularLocation>
</comment>
<dbReference type="PANTHER" id="PTHR12874:SF9">
    <property type="entry name" value="F-BOX ONLY PROTEIN 48"/>
    <property type="match status" value="1"/>
</dbReference>
<sequence>MSPATTVPDSDELARFREEWKAEVRKKVQPVAHVEPSSHPNAVVHDAAPEATKGAPHDVEAATTSPASPRSPVRAFSAVTPAGPKYVATDRVAPLSRNLRAAVEVYRRAMQFEQESNLDEALRLYRQAFRMDANVDRAYHRLEAQQHAAAAGHAPIIAATYARNHQKTPSAAEHDAVDAITRGVKAMDIHSSVLPKDASTVVAGSLASLIKTWPHDISFEPEDERQPVPLRLLPEELLVHILRNLDTSNIERFAMVNRKARVVSLDTSIWKDFVSAIYKSPQIPVNESIDSLAQKYMADYRRLYIEHPRVRLDGVYIAVCHYIRNGLSENAWVNVSHLITYHRYLRFYPNGQVLSLLANEELSPHQVIPLLKPTLRMKGLFIGNWNLDGTTVYITDLLDPAKSAGGNTGPRYTFQMILELRSRPLGRWNRLDFRTYDSVDVESGEAIPFPLKHERPFWFSKVRSYG</sequence>
<name>A0A8E2ANL8_9APHY</name>
<dbReference type="Pfam" id="PF12937">
    <property type="entry name" value="F-box-like"/>
    <property type="match status" value="1"/>
</dbReference>
<proteinExistence type="predicted"/>
<dbReference type="PANTHER" id="PTHR12874">
    <property type="entry name" value="F-BOX ONLY PROTEIN 48-RELATED"/>
    <property type="match status" value="1"/>
</dbReference>
<dbReference type="Gene3D" id="1.20.1280.50">
    <property type="match status" value="1"/>
</dbReference>
<dbReference type="AlphaFoldDB" id="A0A8E2ANL8"/>
<dbReference type="PROSITE" id="PS50181">
    <property type="entry name" value="FBOX"/>
    <property type="match status" value="1"/>
</dbReference>
<protein>
    <recommendedName>
        <fullName evidence="3">F-box only protein 9</fullName>
    </recommendedName>
</protein>
<evidence type="ECO:0000313" key="9">
    <source>
        <dbReference type="EMBL" id="OCH87518.1"/>
    </source>
</evidence>
<evidence type="ECO:0000256" key="3">
    <source>
        <dbReference type="ARBA" id="ARBA00019775"/>
    </source>
</evidence>
<evidence type="ECO:0000259" key="8">
    <source>
        <dbReference type="PROSITE" id="PS50181"/>
    </source>
</evidence>
<evidence type="ECO:0000256" key="6">
    <source>
        <dbReference type="ARBA" id="ARBA00022803"/>
    </source>
</evidence>
<dbReference type="InterPro" id="IPR001810">
    <property type="entry name" value="F-box_dom"/>
</dbReference>
<dbReference type="SUPFAM" id="SSF116846">
    <property type="entry name" value="MIT domain"/>
    <property type="match status" value="1"/>
</dbReference>
<feature type="domain" description="F-box" evidence="8">
    <location>
        <begin position="227"/>
        <end position="273"/>
    </location>
</feature>
<dbReference type="UniPathway" id="UPA00143"/>
<evidence type="ECO:0000256" key="5">
    <source>
        <dbReference type="ARBA" id="ARBA00022786"/>
    </source>
</evidence>
<dbReference type="GO" id="GO:0005737">
    <property type="term" value="C:cytoplasm"/>
    <property type="evidence" value="ECO:0007669"/>
    <property type="project" value="UniProtKB-SubCell"/>
</dbReference>
<keyword evidence="10" id="KW-1185">Reference proteome</keyword>
<keyword evidence="4" id="KW-0963">Cytoplasm</keyword>
<reference evidence="9 10" key="1">
    <citation type="submission" date="2016-07" db="EMBL/GenBank/DDBJ databases">
        <title>Draft genome of the white-rot fungus Obba rivulosa 3A-2.</title>
        <authorList>
            <consortium name="DOE Joint Genome Institute"/>
            <person name="Miettinen O."/>
            <person name="Riley R."/>
            <person name="Acob R."/>
            <person name="Barry K."/>
            <person name="Cullen D."/>
            <person name="De Vries R."/>
            <person name="Hainaut M."/>
            <person name="Hatakka A."/>
            <person name="Henrissat B."/>
            <person name="Hilden K."/>
            <person name="Kuo R."/>
            <person name="Labutti K."/>
            <person name="Lipzen A."/>
            <person name="Makela M.R."/>
            <person name="Sandor L."/>
            <person name="Spatafora J.W."/>
            <person name="Grigoriev I.V."/>
            <person name="Hibbett D.S."/>
        </authorList>
    </citation>
    <scope>NUCLEOTIDE SEQUENCE [LARGE SCALE GENOMIC DNA]</scope>
    <source>
        <strain evidence="9 10">3A-2</strain>
    </source>
</reference>
<dbReference type="InterPro" id="IPR036181">
    <property type="entry name" value="MIT_dom_sf"/>
</dbReference>
<dbReference type="GO" id="GO:0016567">
    <property type="term" value="P:protein ubiquitination"/>
    <property type="evidence" value="ECO:0007669"/>
    <property type="project" value="UniProtKB-UniPathway"/>
</dbReference>